<name>A0A364KZF4_TALAM</name>
<dbReference type="GeneID" id="63794171"/>
<dbReference type="Pfam" id="PF08241">
    <property type="entry name" value="Methyltransf_11"/>
    <property type="match status" value="1"/>
</dbReference>
<organism evidence="2 3">
    <name type="scientific">Talaromyces amestolkiae</name>
    <dbReference type="NCBI Taxonomy" id="1196081"/>
    <lineage>
        <taxon>Eukaryota</taxon>
        <taxon>Fungi</taxon>
        <taxon>Dikarya</taxon>
        <taxon>Ascomycota</taxon>
        <taxon>Pezizomycotina</taxon>
        <taxon>Eurotiomycetes</taxon>
        <taxon>Eurotiomycetidae</taxon>
        <taxon>Eurotiales</taxon>
        <taxon>Trichocomaceae</taxon>
        <taxon>Talaromyces</taxon>
        <taxon>Talaromyces sect. Talaromyces</taxon>
    </lineage>
</organism>
<proteinExistence type="predicted"/>
<dbReference type="InterPro" id="IPR013216">
    <property type="entry name" value="Methyltransf_11"/>
</dbReference>
<protein>
    <recommendedName>
        <fullName evidence="1">Methyltransferase type 11 domain-containing protein</fullName>
    </recommendedName>
</protein>
<dbReference type="Proteomes" id="UP000249363">
    <property type="component" value="Unassembled WGS sequence"/>
</dbReference>
<dbReference type="STRING" id="1196081.A0A364KZF4"/>
<evidence type="ECO:0000259" key="1">
    <source>
        <dbReference type="Pfam" id="PF08241"/>
    </source>
</evidence>
<evidence type="ECO:0000313" key="2">
    <source>
        <dbReference type="EMBL" id="RAO68943.1"/>
    </source>
</evidence>
<dbReference type="PANTHER" id="PTHR44942:SF10">
    <property type="entry name" value="METHYLTRANSFERASE TYPE 11 DOMAIN-CONTAINING PROTEIN"/>
    <property type="match status" value="1"/>
</dbReference>
<dbReference type="CDD" id="cd02440">
    <property type="entry name" value="AdoMet_MTases"/>
    <property type="match status" value="1"/>
</dbReference>
<dbReference type="OrthoDB" id="10027013at2759"/>
<dbReference type="RefSeq" id="XP_040733459.1">
    <property type="nucleotide sequence ID" value="XM_040877377.1"/>
</dbReference>
<dbReference type="Gene3D" id="3.40.50.150">
    <property type="entry name" value="Vaccinia Virus protein VP39"/>
    <property type="match status" value="1"/>
</dbReference>
<sequence length="338" mass="37041">MPSDPTFTTYTPTQARTYAQHRLSYPSKLYDTILNHHISTGGQLNVLVDVGCGPGRATRDLAAFFEVGIGLDPGEEMIRTARAMSEEEGFKESGVREKVQFAVCGAEDCAKGVREVLSTLKNGIDDGDSGEGRVDLLTAAMAAHWFSMPEFWDQAAEVVKPSGTVALWTCSSLYCHPSTPNAAAVQKALFHLEREVLAPYELPQNRISRDMYDDLVLPWQATDPTTTAKGNLGEVFPESDFVRLEWDRNGTISDGSDFFLSSNSEKKGETTLNDLAGGLGTASMVTRWREANPELVGTDRDCVKEMCAEIRRAMGVSMDENPTLKVAGSVVLLLFKRK</sequence>
<dbReference type="EMBL" id="MIKG01000008">
    <property type="protein sequence ID" value="RAO68943.1"/>
    <property type="molecule type" value="Genomic_DNA"/>
</dbReference>
<comment type="caution">
    <text evidence="2">The sequence shown here is derived from an EMBL/GenBank/DDBJ whole genome shotgun (WGS) entry which is preliminary data.</text>
</comment>
<feature type="domain" description="Methyltransferase type 11" evidence="1">
    <location>
        <begin position="48"/>
        <end position="166"/>
    </location>
</feature>
<dbReference type="GO" id="GO:0008757">
    <property type="term" value="F:S-adenosylmethionine-dependent methyltransferase activity"/>
    <property type="evidence" value="ECO:0007669"/>
    <property type="project" value="InterPro"/>
</dbReference>
<dbReference type="InterPro" id="IPR029063">
    <property type="entry name" value="SAM-dependent_MTases_sf"/>
</dbReference>
<keyword evidence="3" id="KW-1185">Reference proteome</keyword>
<reference evidence="2 3" key="1">
    <citation type="journal article" date="2017" name="Biotechnol. Biofuels">
        <title>Differential beta-glucosidase expression as a function of carbon source availability in Talaromyces amestolkiae: a genomic and proteomic approach.</title>
        <authorList>
            <person name="de Eugenio L.I."/>
            <person name="Mendez-Liter J.A."/>
            <person name="Nieto-Dominguez M."/>
            <person name="Alonso L."/>
            <person name="Gil-Munoz J."/>
            <person name="Barriuso J."/>
            <person name="Prieto A."/>
            <person name="Martinez M.J."/>
        </authorList>
    </citation>
    <scope>NUCLEOTIDE SEQUENCE [LARGE SCALE GENOMIC DNA]</scope>
    <source>
        <strain evidence="2 3">CIB</strain>
    </source>
</reference>
<accession>A0A364KZF4</accession>
<dbReference type="PANTHER" id="PTHR44942">
    <property type="entry name" value="METHYLTRANSF_11 DOMAIN-CONTAINING PROTEIN"/>
    <property type="match status" value="1"/>
</dbReference>
<dbReference type="AlphaFoldDB" id="A0A364KZF4"/>
<dbReference type="InterPro" id="IPR051052">
    <property type="entry name" value="Diverse_substrate_MTase"/>
</dbReference>
<gene>
    <name evidence="2" type="ORF">BHQ10_004955</name>
</gene>
<evidence type="ECO:0000313" key="3">
    <source>
        <dbReference type="Proteomes" id="UP000249363"/>
    </source>
</evidence>
<dbReference type="SUPFAM" id="SSF53335">
    <property type="entry name" value="S-adenosyl-L-methionine-dependent methyltransferases"/>
    <property type="match status" value="1"/>
</dbReference>